<dbReference type="AlphaFoldDB" id="A0A1V9X0V0"/>
<evidence type="ECO:0000256" key="3">
    <source>
        <dbReference type="ARBA" id="ARBA00020387"/>
    </source>
</evidence>
<dbReference type="PANTHER" id="PTHR12728:SF0">
    <property type="entry name" value="RIBOSOME PRODUCTION FACTOR 2 HOMOLOG"/>
    <property type="match status" value="1"/>
</dbReference>
<proteinExistence type="inferred from homology"/>
<dbReference type="InterPro" id="IPR039770">
    <property type="entry name" value="Rpf2"/>
</dbReference>
<keyword evidence="10" id="KW-1185">Reference proteome</keyword>
<comment type="subcellular location">
    <subcellularLocation>
        <location evidence="1 6">Nucleus</location>
        <location evidence="1 6">Nucleolus</location>
    </subcellularLocation>
</comment>
<evidence type="ECO:0000256" key="5">
    <source>
        <dbReference type="ARBA" id="ARBA00030889"/>
    </source>
</evidence>
<evidence type="ECO:0000256" key="1">
    <source>
        <dbReference type="ARBA" id="ARBA00004604"/>
    </source>
</evidence>
<name>A0A1V9X0V0_9ACAR</name>
<protein>
    <recommendedName>
        <fullName evidence="3 6">Ribosome production factor 2 homolog</fullName>
    </recommendedName>
    <alternativeName>
        <fullName evidence="5 6">Ribosome biogenesis protein RPF2 homolog</fullName>
    </alternativeName>
</protein>
<keyword evidence="4 6" id="KW-0539">Nucleus</keyword>
<dbReference type="EMBL" id="MNPL01029941">
    <property type="protein sequence ID" value="OQR67087.1"/>
    <property type="molecule type" value="Genomic_DNA"/>
</dbReference>
<dbReference type="PROSITE" id="PS50833">
    <property type="entry name" value="BRIX"/>
    <property type="match status" value="1"/>
</dbReference>
<evidence type="ECO:0000256" key="2">
    <source>
        <dbReference type="ARBA" id="ARBA00010782"/>
    </source>
</evidence>
<evidence type="ECO:0000256" key="6">
    <source>
        <dbReference type="RuleBase" id="RU367086"/>
    </source>
</evidence>
<dbReference type="PANTHER" id="PTHR12728">
    <property type="entry name" value="BRIX DOMAIN CONTAINING PROTEIN"/>
    <property type="match status" value="1"/>
</dbReference>
<comment type="caution">
    <text evidence="9">The sequence shown here is derived from an EMBL/GenBank/DDBJ whole genome shotgun (WGS) entry which is preliminary data.</text>
</comment>
<dbReference type="Pfam" id="PF04427">
    <property type="entry name" value="Brix"/>
    <property type="match status" value="1"/>
</dbReference>
<dbReference type="InParanoid" id="A0A1V9X0V0"/>
<gene>
    <name evidence="9" type="ORF">BIW11_13735</name>
</gene>
<comment type="similarity">
    <text evidence="2 6">Belongs to the RPF2 family.</text>
</comment>
<dbReference type="SMART" id="SM00879">
    <property type="entry name" value="Brix"/>
    <property type="match status" value="1"/>
</dbReference>
<feature type="compositionally biased region" description="Acidic residues" evidence="7">
    <location>
        <begin position="297"/>
        <end position="310"/>
    </location>
</feature>
<feature type="region of interest" description="Disordered" evidence="7">
    <location>
        <begin position="278"/>
        <end position="310"/>
    </location>
</feature>
<dbReference type="STRING" id="418985.A0A1V9X0V0"/>
<evidence type="ECO:0000256" key="7">
    <source>
        <dbReference type="SAM" id="MobiDB-lite"/>
    </source>
</evidence>
<dbReference type="FunCoup" id="A0A1V9X0V0">
    <property type="interactions" value="1161"/>
</dbReference>
<accession>A0A1V9X0V0</accession>
<evidence type="ECO:0000259" key="8">
    <source>
        <dbReference type="PROSITE" id="PS50833"/>
    </source>
</evidence>
<dbReference type="Proteomes" id="UP000192247">
    <property type="component" value="Unassembled WGS sequence"/>
</dbReference>
<evidence type="ECO:0000256" key="4">
    <source>
        <dbReference type="ARBA" id="ARBA00023242"/>
    </source>
</evidence>
<dbReference type="OrthoDB" id="407658at2759"/>
<dbReference type="GO" id="GO:0019843">
    <property type="term" value="F:rRNA binding"/>
    <property type="evidence" value="ECO:0007669"/>
    <property type="project" value="UniProtKB-UniRule"/>
</dbReference>
<dbReference type="GO" id="GO:0000027">
    <property type="term" value="P:ribosomal large subunit assembly"/>
    <property type="evidence" value="ECO:0007669"/>
    <property type="project" value="InterPro"/>
</dbReference>
<dbReference type="InterPro" id="IPR007109">
    <property type="entry name" value="Brix"/>
</dbReference>
<dbReference type="GO" id="GO:0000463">
    <property type="term" value="P:maturation of LSU-rRNA from tricistronic rRNA transcript (SSU-rRNA, 5.8S rRNA, LSU-rRNA)"/>
    <property type="evidence" value="ECO:0007669"/>
    <property type="project" value="TreeGrafter"/>
</dbReference>
<evidence type="ECO:0000313" key="10">
    <source>
        <dbReference type="Proteomes" id="UP000192247"/>
    </source>
</evidence>
<sequence>MTAIARVDRPKTRKGSKIVKAREPQLIENPKKTSFIRAGNINQRTTQILKDLYTLKKTESVFYQKKNDIKPFDDAVPLEKLMAKNDTSLFALGSHNKKRPQNIVLGRTFDRMVMDQFEFGVENYKSLEEFKVPKISIMVKPILVFAGESWQLTNELKRLKNFLIDFFKGEPRDYIGVSGLEHVISFTALDTVSILLRSYKVQLKKSGQTTPRVEIYEMGPRMDLKLRRNKIASDDLFKQALRRPKELKAKKKKNLETDDLGTSFGRIHMERQDFHKLQTRKMKGLKGKKEQATVNTDVDDTEEVMSAEDS</sequence>
<evidence type="ECO:0000313" key="9">
    <source>
        <dbReference type="EMBL" id="OQR67087.1"/>
    </source>
</evidence>
<dbReference type="GO" id="GO:0005730">
    <property type="term" value="C:nucleolus"/>
    <property type="evidence" value="ECO:0007669"/>
    <property type="project" value="UniProtKB-SubCell"/>
</dbReference>
<feature type="domain" description="Brix" evidence="8">
    <location>
        <begin position="31"/>
        <end position="235"/>
    </location>
</feature>
<organism evidence="9 10">
    <name type="scientific">Tropilaelaps mercedesae</name>
    <dbReference type="NCBI Taxonomy" id="418985"/>
    <lineage>
        <taxon>Eukaryota</taxon>
        <taxon>Metazoa</taxon>
        <taxon>Ecdysozoa</taxon>
        <taxon>Arthropoda</taxon>
        <taxon>Chelicerata</taxon>
        <taxon>Arachnida</taxon>
        <taxon>Acari</taxon>
        <taxon>Parasitiformes</taxon>
        <taxon>Mesostigmata</taxon>
        <taxon>Gamasina</taxon>
        <taxon>Dermanyssoidea</taxon>
        <taxon>Laelapidae</taxon>
        <taxon>Tropilaelaps</taxon>
    </lineage>
</organism>
<reference evidence="9 10" key="1">
    <citation type="journal article" date="2017" name="Gigascience">
        <title>Draft genome of the honey bee ectoparasitic mite, Tropilaelaps mercedesae, is shaped by the parasitic life history.</title>
        <authorList>
            <person name="Dong X."/>
            <person name="Armstrong S.D."/>
            <person name="Xia D."/>
            <person name="Makepeace B.L."/>
            <person name="Darby A.C."/>
            <person name="Kadowaki T."/>
        </authorList>
    </citation>
    <scope>NUCLEOTIDE SEQUENCE [LARGE SCALE GENOMIC DNA]</scope>
    <source>
        <strain evidence="9">Wuxi-XJTLU</strain>
    </source>
</reference>